<gene>
    <name evidence="3" type="primary">evgS_2</name>
    <name evidence="3" type="ORF">NCTC13148_02113</name>
</gene>
<dbReference type="EMBL" id="UGET01000004">
    <property type="protein sequence ID" value="STL76055.1"/>
    <property type="molecule type" value="Genomic_DNA"/>
</dbReference>
<dbReference type="PANTHER" id="PTHR43719:SF28">
    <property type="entry name" value="PEROXIDE STRESS-ACTIVATED HISTIDINE KINASE MAK1-RELATED"/>
    <property type="match status" value="1"/>
</dbReference>
<accession>A0A377BT71</accession>
<dbReference type="AlphaFoldDB" id="A0A377BT71"/>
<dbReference type="Proteomes" id="UP000254255">
    <property type="component" value="Unassembled WGS sequence"/>
</dbReference>
<dbReference type="GO" id="GO:0004673">
    <property type="term" value="F:protein histidine kinase activity"/>
    <property type="evidence" value="ECO:0007669"/>
    <property type="project" value="UniProtKB-EC"/>
</dbReference>
<organism evidence="3 4">
    <name type="scientific">Escherichia coli</name>
    <dbReference type="NCBI Taxonomy" id="562"/>
    <lineage>
        <taxon>Bacteria</taxon>
        <taxon>Pseudomonadati</taxon>
        <taxon>Pseudomonadota</taxon>
        <taxon>Gammaproteobacteria</taxon>
        <taxon>Enterobacterales</taxon>
        <taxon>Enterobacteriaceae</taxon>
        <taxon>Escherichia</taxon>
    </lineage>
</organism>
<evidence type="ECO:0000256" key="1">
    <source>
        <dbReference type="ARBA" id="ARBA00022553"/>
    </source>
</evidence>
<dbReference type="EC" id="2.7.13.3" evidence="3"/>
<dbReference type="EC" id="2.7.3.-" evidence="3"/>
<evidence type="ECO:0000313" key="4">
    <source>
        <dbReference type="Proteomes" id="UP000254255"/>
    </source>
</evidence>
<sequence>MGFLELLSGSGLSKEQRVEAISLAYATGQSLLGLIGEILDVDKIESGNYQLQPQWVDIPTLVQNTCHSFGAIAASKSIALSCSSTFPDHYLVKIDPQAFKQVLSNLLSNALKFTTEGAVKITTSLVHIDDNHAVIK</sequence>
<dbReference type="InterPro" id="IPR005467">
    <property type="entry name" value="His_kinase_dom"/>
</dbReference>
<protein>
    <submittedName>
        <fullName evidence="3">Hybrid sensory histidine kinase in two-component regulatory system with EvgA</fullName>
        <ecNumber evidence="3">2.7.13.3</ecNumber>
        <ecNumber evidence="3">2.7.3.-</ecNumber>
    </submittedName>
</protein>
<keyword evidence="1" id="KW-0597">Phosphoprotein</keyword>
<dbReference type="InterPro" id="IPR050956">
    <property type="entry name" value="2C_system_His_kinase"/>
</dbReference>
<dbReference type="SUPFAM" id="SSF55874">
    <property type="entry name" value="ATPase domain of HSP90 chaperone/DNA topoisomerase II/histidine kinase"/>
    <property type="match status" value="1"/>
</dbReference>
<dbReference type="InterPro" id="IPR036890">
    <property type="entry name" value="HATPase_C_sf"/>
</dbReference>
<feature type="domain" description="Histidine kinase" evidence="2">
    <location>
        <begin position="1"/>
        <end position="136"/>
    </location>
</feature>
<keyword evidence="3" id="KW-0808">Transferase</keyword>
<evidence type="ECO:0000259" key="2">
    <source>
        <dbReference type="PROSITE" id="PS50109"/>
    </source>
</evidence>
<reference evidence="3 4" key="1">
    <citation type="submission" date="2018-06" db="EMBL/GenBank/DDBJ databases">
        <authorList>
            <consortium name="Pathogen Informatics"/>
            <person name="Doyle S."/>
        </authorList>
    </citation>
    <scope>NUCLEOTIDE SEQUENCE [LARGE SCALE GENOMIC DNA]</scope>
    <source>
        <strain evidence="3 4">NCTC13148</strain>
    </source>
</reference>
<dbReference type="PANTHER" id="PTHR43719">
    <property type="entry name" value="TWO-COMPONENT HISTIDINE KINASE"/>
    <property type="match status" value="1"/>
</dbReference>
<dbReference type="Gene3D" id="3.30.565.10">
    <property type="entry name" value="Histidine kinase-like ATPase, C-terminal domain"/>
    <property type="match status" value="1"/>
</dbReference>
<dbReference type="PROSITE" id="PS50109">
    <property type="entry name" value="HIS_KIN"/>
    <property type="match status" value="1"/>
</dbReference>
<evidence type="ECO:0000313" key="3">
    <source>
        <dbReference type="EMBL" id="STL76055.1"/>
    </source>
</evidence>
<name>A0A377BT71_ECOLX</name>
<proteinExistence type="predicted"/>